<reference evidence="3" key="2">
    <citation type="journal article" date="2013" name="Nat. Commun.">
        <title>Genome of the Chinese tree shrew.</title>
        <authorList>
            <person name="Fan Y."/>
            <person name="Huang Z.Y."/>
            <person name="Cao C.C."/>
            <person name="Chen C.S."/>
            <person name="Chen Y.X."/>
            <person name="Fan D.D."/>
            <person name="He J."/>
            <person name="Hou H.L."/>
            <person name="Hu L."/>
            <person name="Hu X.T."/>
            <person name="Jiang X.T."/>
            <person name="Lai R."/>
            <person name="Lang Y.S."/>
            <person name="Liang B."/>
            <person name="Liao S.G."/>
            <person name="Mu D."/>
            <person name="Ma Y.Y."/>
            <person name="Niu Y.Y."/>
            <person name="Sun X.Q."/>
            <person name="Xia J.Q."/>
            <person name="Xiao J."/>
            <person name="Xiong Z.Q."/>
            <person name="Xu L."/>
            <person name="Yang L."/>
            <person name="Zhang Y."/>
            <person name="Zhao W."/>
            <person name="Zhao X.D."/>
            <person name="Zheng Y.T."/>
            <person name="Zhou J.M."/>
            <person name="Zhu Y.B."/>
            <person name="Zhang G.J."/>
            <person name="Wang J."/>
            <person name="Yao Y.G."/>
        </authorList>
    </citation>
    <scope>NUCLEOTIDE SEQUENCE [LARGE SCALE GENOMIC DNA]</scope>
</reference>
<feature type="region of interest" description="Disordered" evidence="1">
    <location>
        <begin position="922"/>
        <end position="1035"/>
    </location>
</feature>
<feature type="compositionally biased region" description="Basic and acidic residues" evidence="1">
    <location>
        <begin position="396"/>
        <end position="412"/>
    </location>
</feature>
<dbReference type="InterPro" id="IPR040006">
    <property type="entry name" value="TNKS1BP1-like"/>
</dbReference>
<feature type="compositionally biased region" description="Basic and acidic residues" evidence="1">
    <location>
        <begin position="458"/>
        <end position="480"/>
    </location>
</feature>
<feature type="compositionally biased region" description="Basic and acidic residues" evidence="1">
    <location>
        <begin position="645"/>
        <end position="672"/>
    </location>
</feature>
<feature type="region of interest" description="Disordered" evidence="1">
    <location>
        <begin position="1080"/>
        <end position="1106"/>
    </location>
</feature>
<protein>
    <recommendedName>
        <fullName evidence="4">KIAA1671</fullName>
    </recommendedName>
</protein>
<dbReference type="InParanoid" id="L9KUU0"/>
<feature type="region of interest" description="Disordered" evidence="1">
    <location>
        <begin position="596"/>
        <end position="688"/>
    </location>
</feature>
<dbReference type="PANTHER" id="PTHR22042:SF3">
    <property type="entry name" value="RIKEN CDNA 2900026A02 GENE"/>
    <property type="match status" value="1"/>
</dbReference>
<feature type="region of interest" description="Disordered" evidence="1">
    <location>
        <begin position="1588"/>
        <end position="1625"/>
    </location>
</feature>
<feature type="compositionally biased region" description="Basic and acidic residues" evidence="1">
    <location>
        <begin position="1533"/>
        <end position="1555"/>
    </location>
</feature>
<feature type="region of interest" description="Disordered" evidence="1">
    <location>
        <begin position="1"/>
        <end position="58"/>
    </location>
</feature>
<keyword evidence="3" id="KW-1185">Reference proteome</keyword>
<feature type="compositionally biased region" description="Basic and acidic residues" evidence="1">
    <location>
        <begin position="1607"/>
        <end position="1625"/>
    </location>
</feature>
<dbReference type="Proteomes" id="UP000011518">
    <property type="component" value="Unassembled WGS sequence"/>
</dbReference>
<gene>
    <name evidence="2" type="ORF">TREES_T100017025</name>
</gene>
<feature type="compositionally biased region" description="Polar residues" evidence="1">
    <location>
        <begin position="276"/>
        <end position="293"/>
    </location>
</feature>
<dbReference type="FunCoup" id="L9KUU0">
    <property type="interactions" value="837"/>
</dbReference>
<feature type="compositionally biased region" description="Basic and acidic residues" evidence="1">
    <location>
        <begin position="1160"/>
        <end position="1172"/>
    </location>
</feature>
<feature type="compositionally biased region" description="Basic and acidic residues" evidence="1">
    <location>
        <begin position="979"/>
        <end position="992"/>
    </location>
</feature>
<feature type="region of interest" description="Disordered" evidence="1">
    <location>
        <begin position="704"/>
        <end position="807"/>
    </location>
</feature>
<feature type="region of interest" description="Disordered" evidence="1">
    <location>
        <begin position="534"/>
        <end position="581"/>
    </location>
</feature>
<feature type="compositionally biased region" description="Basic and acidic residues" evidence="1">
    <location>
        <begin position="1472"/>
        <end position="1489"/>
    </location>
</feature>
<feature type="region of interest" description="Disordered" evidence="1">
    <location>
        <begin position="1220"/>
        <end position="1259"/>
    </location>
</feature>
<feature type="region of interest" description="Disordered" evidence="1">
    <location>
        <begin position="143"/>
        <end position="361"/>
    </location>
</feature>
<feature type="region of interest" description="Disordered" evidence="1">
    <location>
        <begin position="846"/>
        <end position="873"/>
    </location>
</feature>
<feature type="region of interest" description="Disordered" evidence="1">
    <location>
        <begin position="1287"/>
        <end position="1571"/>
    </location>
</feature>
<feature type="compositionally biased region" description="Low complexity" evidence="1">
    <location>
        <begin position="536"/>
        <end position="552"/>
    </location>
</feature>
<feature type="compositionally biased region" description="Basic and acidic residues" evidence="1">
    <location>
        <begin position="301"/>
        <end position="314"/>
    </location>
</feature>
<proteinExistence type="predicted"/>
<feature type="region of interest" description="Disordered" evidence="1">
    <location>
        <begin position="374"/>
        <end position="515"/>
    </location>
</feature>
<feature type="compositionally biased region" description="Polar residues" evidence="1">
    <location>
        <begin position="1354"/>
        <end position="1371"/>
    </location>
</feature>
<accession>L9KUU0</accession>
<feature type="compositionally biased region" description="Basic and acidic residues" evidence="1">
    <location>
        <begin position="619"/>
        <end position="631"/>
    </location>
</feature>
<feature type="compositionally biased region" description="Basic and acidic residues" evidence="1">
    <location>
        <begin position="1312"/>
        <end position="1333"/>
    </location>
</feature>
<feature type="compositionally biased region" description="Basic and acidic residues" evidence="1">
    <location>
        <begin position="426"/>
        <end position="439"/>
    </location>
</feature>
<evidence type="ECO:0008006" key="4">
    <source>
        <dbReference type="Google" id="ProtNLM"/>
    </source>
</evidence>
<dbReference type="EMBL" id="KB320648">
    <property type="protein sequence ID" value="ELW66473.1"/>
    <property type="molecule type" value="Genomic_DNA"/>
</dbReference>
<evidence type="ECO:0000313" key="2">
    <source>
        <dbReference type="EMBL" id="ELW66473.1"/>
    </source>
</evidence>
<dbReference type="STRING" id="246437.L9KUU0"/>
<dbReference type="eggNOG" id="ENOG502QWAQ">
    <property type="taxonomic scope" value="Eukaryota"/>
</dbReference>
<name>L9KUU0_TUPCH</name>
<dbReference type="PANTHER" id="PTHR22042">
    <property type="entry name" value="TANKYRASE 1 BINDING PROTEIN"/>
    <property type="match status" value="1"/>
</dbReference>
<sequence length="1625" mass="174122">MCALGQFAPGPLHRAPPQDGSPGWGAEVTFRKTREGVKTGPRPSPDGGIPGKRQSETQNGCDCFSISHVLNPHGSPTVTMATRVEVGSITSLTGVPGLGEIGKEDTLKRTYFLQAGEPSGPPSARILEGKSAVRSPARLLPLPRLAPKPFSKEQAPEVKSPVSSLWPGLTKSSPSSGLSEEVAAKDLDQKMPGLMGQEARGGEGSRRSSSAFNRAPFPRPGPNTMILFETTKPGPALKKGVSDGAQDVLPGTRPEVAVKPALPARKPSGTLPRPASLSQDMKLTAPQEESSPDQPLPKASSVEDRADPAPEPRPRLKRRPMSAIFTDSVQPPKPGAVGVATVGKAPPTPPEKTWVRKPRPLSMDLTAPFESKEALLRKVAEEGNGAAGGPGAQWRTPERPTPEPRGDGECLARETSPQDPDADFLEVAKKIRERHEKMLSKQVDTGSPRSPGGSARATPRDDQSPWEEKAKLDQEPRKVPESPSPRSGKGLELAEVKSRVANGEAPAGDEWTSRGSVRKRISLFGEEGALGMAAGSESTLATPESSSAAAEPGKGGVSVQERIKGWPAESPSEAKPEVSKRVFQARPLSADLTKLFSSSAGSNEATYEKFAEPSGELPRGPREKPKEKHSVDGAPAPRSSWKPGPLRERSRQTEREDGSDQDPDSCRGEHSGRPLRPSEVTPEDDGSFQTVWATVFEHHVERHTVASPSGRCLSAAPPGDVADGHVSEPTTRPEKGSRLGKESLEVINPKKENSRWFDNAETERSGRTALPNGEPRRYHTPLLEKSPLGEKLNNNPFLKHSENPSPLQRIEPKYDVVYTVGKRAHSEAVSTALEEKAVALRSGRPLLAPKGGQLPQEADPDCSPEGQAGSVQRASLIWEARGTQEATGPKPDIREPKEVLGVHCPSPKWMGGMAASWQKAPVAVSDEPCAPEGTSVRVIKATSWEAQHQGPERAGNKPGGFVSAKERGPPQGDPLDPSSRAKDKPPEPRGQARSDVVSVQRGSLTAEGPRPALVPEPEVKMRKAGPTDQRVDRWRRRTLPHDVKFDVFSFVAPESPSNVEQRQAEYLTPTAGALKQLPHHRPDAQELSPAAAQDKTFPTVKPGSPVEPRATFFAVTYQIPDTQKVKGVVKSGPENLPEYSRKIAAPPSPHSLTSTAVSHNHAEPPDRARGGERGSVSSSRTPRPADRSSARGDGTLDPSRERIANVDALWLRRRSEDITGFQNDWKESGSKVSLSSSAPQTTPISKSRPKDLVRRKTDVVSETFPGKIRDTYRSSVLDIDALMAEYKERPSTVPGEAQERKEGPSPEPSVSPRERPGQRGGVDRRRRSLKELSDAEGLQKQAGRSDTNHRPTPGSGQQLAETPGTAANTKSRPPLWALPHSAPSEKSPGASSVPAGPRKKASGAAEDEPKAVASKHPGTSQSSPATAKPSAQEGPGGGVRVTPRSPPSDRKKGAPRKSTGRGEEGSVPQFDGHPRDCGRLPLEVKRACSEKGPPARIREGLSVMQEARERRREQPGGRPSLSGESPDANMGPCRRESGTRDSHKMPLRDLEKEDASQDNGQVSPVALGPWRSHSFCKDKRSGPFVGLSHPGVSVASGSSKLPCSADRLAERSRLGTGNREPDRAC</sequence>
<evidence type="ECO:0000256" key="1">
    <source>
        <dbReference type="SAM" id="MobiDB-lite"/>
    </source>
</evidence>
<feature type="region of interest" description="Disordered" evidence="1">
    <location>
        <begin position="1123"/>
        <end position="1201"/>
    </location>
</feature>
<feature type="compositionally biased region" description="Basic and acidic residues" evidence="1">
    <location>
        <begin position="1506"/>
        <end position="1515"/>
    </location>
</feature>
<organism evidence="2 3">
    <name type="scientific">Tupaia chinensis</name>
    <name type="common">Chinese tree shrew</name>
    <name type="synonym">Tupaia belangeri chinensis</name>
    <dbReference type="NCBI Taxonomy" id="246437"/>
    <lineage>
        <taxon>Eukaryota</taxon>
        <taxon>Metazoa</taxon>
        <taxon>Chordata</taxon>
        <taxon>Craniata</taxon>
        <taxon>Vertebrata</taxon>
        <taxon>Euteleostomi</taxon>
        <taxon>Mammalia</taxon>
        <taxon>Eutheria</taxon>
        <taxon>Euarchontoglires</taxon>
        <taxon>Scandentia</taxon>
        <taxon>Tupaiidae</taxon>
        <taxon>Tupaia</taxon>
    </lineage>
</organism>
<reference evidence="3" key="1">
    <citation type="submission" date="2012-07" db="EMBL/GenBank/DDBJ databases">
        <title>Genome of the Chinese tree shrew, a rising model animal genetically related to primates.</title>
        <authorList>
            <person name="Zhang G."/>
            <person name="Fan Y."/>
            <person name="Yao Y."/>
            <person name="Huang Z."/>
        </authorList>
    </citation>
    <scope>NUCLEOTIDE SEQUENCE [LARGE SCALE GENOMIC DNA]</scope>
</reference>
<feature type="compositionally biased region" description="Basic and acidic residues" evidence="1">
    <location>
        <begin position="1248"/>
        <end position="1259"/>
    </location>
</feature>
<feature type="compositionally biased region" description="Polar residues" evidence="1">
    <location>
        <begin position="596"/>
        <end position="605"/>
    </location>
</feature>
<evidence type="ECO:0000313" key="3">
    <source>
        <dbReference type="Proteomes" id="UP000011518"/>
    </source>
</evidence>
<feature type="compositionally biased region" description="Basic and acidic residues" evidence="1">
    <location>
        <begin position="722"/>
        <end position="755"/>
    </location>
</feature>